<dbReference type="EC" id="1.6.5.2" evidence="3"/>
<organism evidence="3 4">
    <name type="scientific">Cronobacter turicensis (strain DSM 18703 / CCUG 55852 / LMG 23827 / z3032)</name>
    <dbReference type="NCBI Taxonomy" id="693216"/>
    <lineage>
        <taxon>Bacteria</taxon>
        <taxon>Pseudomonadati</taxon>
        <taxon>Pseudomonadota</taxon>
        <taxon>Gammaproteobacteria</taxon>
        <taxon>Enterobacterales</taxon>
        <taxon>Enterobacteriaceae</taxon>
        <taxon>Cronobacter</taxon>
    </lineage>
</organism>
<dbReference type="AlphaFoldDB" id="C9Y0L7"/>
<dbReference type="GO" id="GO:0003955">
    <property type="term" value="F:NAD(P)H dehydrogenase (quinone) activity"/>
    <property type="evidence" value="ECO:0007669"/>
    <property type="project" value="UniProtKB-EC"/>
</dbReference>
<proteinExistence type="predicted"/>
<accession>C9Y0L7</accession>
<dbReference type="InterPro" id="IPR046980">
    <property type="entry name" value="KefG/KefF"/>
</dbReference>
<evidence type="ECO:0000313" key="3">
    <source>
        <dbReference type="EMBL" id="CBA33834.1"/>
    </source>
</evidence>
<dbReference type="GO" id="GO:0010181">
    <property type="term" value="F:FMN binding"/>
    <property type="evidence" value="ECO:0007669"/>
    <property type="project" value="TreeGrafter"/>
</dbReference>
<keyword evidence="4" id="KW-1185">Reference proteome</keyword>
<feature type="domain" description="Flavodoxin-like fold" evidence="2">
    <location>
        <begin position="31"/>
        <end position="199"/>
    </location>
</feature>
<dbReference type="GO" id="GO:0009055">
    <property type="term" value="F:electron transfer activity"/>
    <property type="evidence" value="ECO:0007669"/>
    <property type="project" value="TreeGrafter"/>
</dbReference>
<evidence type="ECO:0000313" key="4">
    <source>
        <dbReference type="Proteomes" id="UP000002069"/>
    </source>
</evidence>
<dbReference type="PATRIC" id="fig|693216.3.peg.3416"/>
<protein>
    <submittedName>
        <fullName evidence="3">General stress protein 14</fullName>
        <ecNumber evidence="3">1.6.5.2</ecNumber>
    </submittedName>
</protein>
<dbReference type="PANTHER" id="PTHR47307">
    <property type="entry name" value="GLUTATHIONE-REGULATED POTASSIUM-EFFLUX SYSTEM ANCILLARY PROTEIN KEFG"/>
    <property type="match status" value="1"/>
</dbReference>
<reference evidence="3 4" key="1">
    <citation type="journal article" date="2010" name="J. Bacteriol.">
        <title>Complete Genome Sequence of Cronobacter turicensis LMG 23827, a foodborne pathogen causing deaths in neonates.</title>
        <authorList>
            <person name="Stephan R."/>
            <person name="Lehner A."/>
            <person name="Tischler P."/>
            <person name="Rattei T."/>
        </authorList>
    </citation>
    <scope>NUCLEOTIDE SEQUENCE [LARGE SCALE GENOMIC DNA]</scope>
    <source>
        <strain evidence="4">DSM 18703 / CCUG 55852 / LMG 23827 / z3032</strain>
    </source>
</reference>
<dbReference type="Gene3D" id="3.40.50.360">
    <property type="match status" value="1"/>
</dbReference>
<dbReference type="InterPro" id="IPR003680">
    <property type="entry name" value="Flavodoxin_fold"/>
</dbReference>
<name>C9Y0L7_CROTZ</name>
<evidence type="ECO:0000259" key="2">
    <source>
        <dbReference type="Pfam" id="PF02525"/>
    </source>
</evidence>
<reference evidence="4" key="2">
    <citation type="journal article" date="2011" name="J. Bacteriol.">
        <title>Complete genome sequence of Cronobacter turicensis LMG 23827, a food-borne pathogen causing deaths in neonates.</title>
        <authorList>
            <person name="Stephan R."/>
            <person name="Lehner A."/>
            <person name="Tischler P."/>
            <person name="Rattei T."/>
        </authorList>
    </citation>
    <scope>NUCLEOTIDE SEQUENCE [LARGE SCALE GENOMIC DNA]</scope>
    <source>
        <strain evidence="4">DSM 18703 / CCUG 55852 / LMG 23827 / z3032</strain>
    </source>
</reference>
<dbReference type="Pfam" id="PF02525">
    <property type="entry name" value="Flavodoxin_2"/>
    <property type="match status" value="1"/>
</dbReference>
<dbReference type="InterPro" id="IPR029039">
    <property type="entry name" value="Flavoprotein-like_sf"/>
</dbReference>
<dbReference type="KEGG" id="ctu:CTU_36110"/>
<dbReference type="SUPFAM" id="SSF52218">
    <property type="entry name" value="Flavoproteins"/>
    <property type="match status" value="1"/>
</dbReference>
<dbReference type="EMBL" id="FN543093">
    <property type="protein sequence ID" value="CBA33834.1"/>
    <property type="molecule type" value="Genomic_DNA"/>
</dbReference>
<evidence type="ECO:0000256" key="1">
    <source>
        <dbReference type="ARBA" id="ARBA00023002"/>
    </source>
</evidence>
<gene>
    <name evidence="3" type="primary">ywrO</name>
    <name evidence="3" type="ordered locus">Ctu_36110</name>
</gene>
<sequence>MKQICLELYYRLTLRHANITSTPSLRRVKMKKVLVLAGHRYPDESRVNRAAIDALKTLPQVTVHELTREYPDFKIDVQREQALLLAHDAVVMLFPFWWYSSPAILKEWQDQVLEHGFAYGTGGDRLHGKPFMLMVSTGGNAEAYSPQGYNRYPIEEFWLPFHAMANMTGMIWQPPALIQGTHVLSDADLDAGVAQWLSRVNALVR</sequence>
<dbReference type="PANTHER" id="PTHR47307:SF1">
    <property type="entry name" value="GLUTATHIONE-REGULATED POTASSIUM-EFFLUX SYSTEM ANCILLARY PROTEIN KEFG"/>
    <property type="match status" value="1"/>
</dbReference>
<keyword evidence="1 3" id="KW-0560">Oxidoreductase</keyword>
<dbReference type="HOGENOM" id="CLU_058643_0_2_6"/>
<dbReference type="Proteomes" id="UP000002069">
    <property type="component" value="Chromosome"/>
</dbReference>